<evidence type="ECO:0000313" key="3">
    <source>
        <dbReference type="Proteomes" id="UP000319257"/>
    </source>
</evidence>
<keyword evidence="3" id="KW-1185">Reference proteome</keyword>
<comment type="caution">
    <text evidence="2">The sequence shown here is derived from an EMBL/GenBank/DDBJ whole genome shotgun (WGS) entry which is preliminary data.</text>
</comment>
<feature type="compositionally biased region" description="Basic residues" evidence="1">
    <location>
        <begin position="67"/>
        <end position="82"/>
    </location>
</feature>
<organism evidence="2 3">
    <name type="scientific">Thyridium curvatum</name>
    <dbReference type="NCBI Taxonomy" id="1093900"/>
    <lineage>
        <taxon>Eukaryota</taxon>
        <taxon>Fungi</taxon>
        <taxon>Dikarya</taxon>
        <taxon>Ascomycota</taxon>
        <taxon>Pezizomycotina</taxon>
        <taxon>Sordariomycetes</taxon>
        <taxon>Sordariomycetidae</taxon>
        <taxon>Thyridiales</taxon>
        <taxon>Thyridiaceae</taxon>
        <taxon>Thyridium</taxon>
    </lineage>
</organism>
<dbReference type="InParanoid" id="A0A507BC37"/>
<dbReference type="RefSeq" id="XP_030997935.1">
    <property type="nucleotide sequence ID" value="XM_031138606.1"/>
</dbReference>
<dbReference type="EMBL" id="SKBQ01000019">
    <property type="protein sequence ID" value="TPX16224.1"/>
    <property type="molecule type" value="Genomic_DNA"/>
</dbReference>
<dbReference type="Proteomes" id="UP000319257">
    <property type="component" value="Unassembled WGS sequence"/>
</dbReference>
<proteinExistence type="predicted"/>
<sequence>MAYSNIRLASARLVDLDGTMDADPVVDYTTTASYRNGVDDPVLDFMDLLAEKKTPATGIKTGDRQTAKKKAAKRQRAGRKRPLTSDAVLAAKRDNGGVTKRGPKITIRASIGGVGGRKVATKIMGHENVVNLSRLEVHHGLQVHTPGFYREMFNFQERIADTLEDKEWAGERGYWRVVADLVDCLAAVPFYKNLSVFDRISSLIRQVIRLIVSANEGDKTDSALAYRHQDTMDEAYWNKVAEKYKAQLKIRCDALSGRLLYLLISCLVADRRQFKAMAELHESPGLDRTQGQLYCHPRVQAYFEEQCQKVNSTGLKFKERKLIQLIDRWIYFIERGTGYALDDQLIANFSLSG</sequence>
<feature type="region of interest" description="Disordered" evidence="1">
    <location>
        <begin position="56"/>
        <end position="84"/>
    </location>
</feature>
<name>A0A507BC37_9PEZI</name>
<evidence type="ECO:0000313" key="2">
    <source>
        <dbReference type="EMBL" id="TPX16224.1"/>
    </source>
</evidence>
<evidence type="ECO:0000256" key="1">
    <source>
        <dbReference type="SAM" id="MobiDB-lite"/>
    </source>
</evidence>
<reference evidence="2 3" key="1">
    <citation type="submission" date="2019-06" db="EMBL/GenBank/DDBJ databases">
        <title>Draft genome sequence of the filamentous fungus Phialemoniopsis curvata isolated from diesel fuel.</title>
        <authorList>
            <person name="Varaljay V.A."/>
            <person name="Lyon W.J."/>
            <person name="Crouch A.L."/>
            <person name="Drake C.E."/>
            <person name="Hollomon J.M."/>
            <person name="Nadeau L.J."/>
            <person name="Nunn H.S."/>
            <person name="Stevenson B.S."/>
            <person name="Bojanowski C.L."/>
            <person name="Crookes-Goodson W.J."/>
        </authorList>
    </citation>
    <scope>NUCLEOTIDE SEQUENCE [LARGE SCALE GENOMIC DNA]</scope>
    <source>
        <strain evidence="2 3">D216</strain>
    </source>
</reference>
<dbReference type="GeneID" id="41971666"/>
<protein>
    <submittedName>
        <fullName evidence="2">Uncharacterized protein</fullName>
    </submittedName>
</protein>
<dbReference type="AlphaFoldDB" id="A0A507BC37"/>
<gene>
    <name evidence="2" type="ORF">E0L32_004219</name>
</gene>
<accession>A0A507BC37</accession>